<evidence type="ECO:0000313" key="1">
    <source>
        <dbReference type="EnsemblMetazoa" id="GAUT028293-PA"/>
    </source>
</evidence>
<accession>A0A1A9V7E3</accession>
<name>A0A1A9V7E3_GLOAU</name>
<evidence type="ECO:0000313" key="2">
    <source>
        <dbReference type="Proteomes" id="UP000078200"/>
    </source>
</evidence>
<proteinExistence type="predicted"/>
<reference evidence="1" key="1">
    <citation type="submission" date="2020-05" db="UniProtKB">
        <authorList>
            <consortium name="EnsemblMetazoa"/>
        </authorList>
    </citation>
    <scope>IDENTIFICATION</scope>
    <source>
        <strain evidence="1">TTRI</strain>
    </source>
</reference>
<dbReference type="EnsemblMetazoa" id="GAUT028293-RA">
    <property type="protein sequence ID" value="GAUT028293-PA"/>
    <property type="gene ID" value="GAUT028293"/>
</dbReference>
<dbReference type="AlphaFoldDB" id="A0A1A9V7E3"/>
<organism evidence="1 2">
    <name type="scientific">Glossina austeni</name>
    <name type="common">Savannah tsetse fly</name>
    <dbReference type="NCBI Taxonomy" id="7395"/>
    <lineage>
        <taxon>Eukaryota</taxon>
        <taxon>Metazoa</taxon>
        <taxon>Ecdysozoa</taxon>
        <taxon>Arthropoda</taxon>
        <taxon>Hexapoda</taxon>
        <taxon>Insecta</taxon>
        <taxon>Pterygota</taxon>
        <taxon>Neoptera</taxon>
        <taxon>Endopterygota</taxon>
        <taxon>Diptera</taxon>
        <taxon>Brachycera</taxon>
        <taxon>Muscomorpha</taxon>
        <taxon>Hippoboscoidea</taxon>
        <taxon>Glossinidae</taxon>
        <taxon>Glossina</taxon>
    </lineage>
</organism>
<keyword evidence="2" id="KW-1185">Reference proteome</keyword>
<sequence>MCIRPINPINPRPFPGISSSTFMGKKERRLQKQKLDSINYINATLAPIKSIKEASQKATKQLTREPYVANKLKTWSGQLKPLIESFLDLNSIASSTLWKYFSRALQTDNRSVELSKETPSFCIVKDLVVKWFILRYPQNFFISTDKSVGVVDSNIVHKH</sequence>
<protein>
    <submittedName>
        <fullName evidence="1">Uncharacterized protein</fullName>
    </submittedName>
</protein>
<dbReference type="Proteomes" id="UP000078200">
    <property type="component" value="Unassembled WGS sequence"/>
</dbReference>
<dbReference type="VEuPathDB" id="VectorBase:GAUT028293"/>